<dbReference type="EMBL" id="BKCJ010005237">
    <property type="protein sequence ID" value="GEU65625.1"/>
    <property type="molecule type" value="Genomic_DNA"/>
</dbReference>
<evidence type="ECO:0000313" key="1">
    <source>
        <dbReference type="EMBL" id="GEU65625.1"/>
    </source>
</evidence>
<proteinExistence type="predicted"/>
<accession>A0A6L2LZR4</accession>
<organism evidence="1">
    <name type="scientific">Tanacetum cinerariifolium</name>
    <name type="common">Dalmatian daisy</name>
    <name type="synonym">Chrysanthemum cinerariifolium</name>
    <dbReference type="NCBI Taxonomy" id="118510"/>
    <lineage>
        <taxon>Eukaryota</taxon>
        <taxon>Viridiplantae</taxon>
        <taxon>Streptophyta</taxon>
        <taxon>Embryophyta</taxon>
        <taxon>Tracheophyta</taxon>
        <taxon>Spermatophyta</taxon>
        <taxon>Magnoliopsida</taxon>
        <taxon>eudicotyledons</taxon>
        <taxon>Gunneridae</taxon>
        <taxon>Pentapetalae</taxon>
        <taxon>asterids</taxon>
        <taxon>campanulids</taxon>
        <taxon>Asterales</taxon>
        <taxon>Asteraceae</taxon>
        <taxon>Asteroideae</taxon>
        <taxon>Anthemideae</taxon>
        <taxon>Anthemidinae</taxon>
        <taxon>Tanacetum</taxon>
    </lineage>
</organism>
<name>A0A6L2LZR4_TANCI</name>
<dbReference type="AlphaFoldDB" id="A0A6L2LZR4"/>
<reference evidence="1" key="1">
    <citation type="journal article" date="2019" name="Sci. Rep.">
        <title>Draft genome of Tanacetum cinerariifolium, the natural source of mosquito coil.</title>
        <authorList>
            <person name="Yamashiro T."/>
            <person name="Shiraishi A."/>
            <person name="Satake H."/>
            <person name="Nakayama K."/>
        </authorList>
    </citation>
    <scope>NUCLEOTIDE SEQUENCE</scope>
</reference>
<sequence length="222" mass="24881">MFVVTGSLFGEPRKRLLDSTFVTRTLETTGGHASVPPISATSDYAIPSSKRLRVNTHQHAGSERLMSTNDPLTTLGGVQIPVNNSATHVHCYQRDHMYTTMRMVGILQIQFNMKFVPMSLTPVNVRMSMEDFTAGINHSGPSTSKRRRVHSHEHGGNYLVIGSVSSDRAHEVEKRSLCMAVTGFQRQFIMILLRSNSILRFCHSKAKEEQVQVYANTCLDHH</sequence>
<protein>
    <submittedName>
        <fullName evidence="1">Uncharacterized protein</fullName>
    </submittedName>
</protein>
<comment type="caution">
    <text evidence="1">The sequence shown here is derived from an EMBL/GenBank/DDBJ whole genome shotgun (WGS) entry which is preliminary data.</text>
</comment>
<gene>
    <name evidence="1" type="ORF">Tci_037603</name>
</gene>